<feature type="compositionally biased region" description="Polar residues" evidence="1">
    <location>
        <begin position="42"/>
        <end position="62"/>
    </location>
</feature>
<dbReference type="RefSeq" id="XP_015703603.1">
    <property type="nucleotide sequence ID" value="XM_015846799.1"/>
</dbReference>
<dbReference type="EMBL" id="KN293992">
    <property type="protein sequence ID" value="KGQ02140.1"/>
    <property type="molecule type" value="Genomic_DNA"/>
</dbReference>
<name>A0A0A2V7U1_PARBA</name>
<proteinExistence type="predicted"/>
<sequence>MAYSIRHIRVLNFQTSAMICCGLQQGGSSYEVQSKKTENAKGSKNSNKSRQEQIAPSNSNRDLQNKKKKARKQAIRKFSLIVLYLLSTGGMAERHCATLNVHVARSHFARREFS</sequence>
<dbReference type="GeneID" id="26970215"/>
<keyword evidence="3" id="KW-1185">Reference proteome</keyword>
<dbReference type="VEuPathDB" id="FungiDB:PAAG_11093"/>
<protein>
    <submittedName>
        <fullName evidence="2">Uncharacterized protein</fullName>
    </submittedName>
</protein>
<accession>A0A0A2V7U1</accession>
<dbReference type="HOGENOM" id="CLU_2121774_0_0_1"/>
<gene>
    <name evidence="2" type="ORF">PAAG_11093</name>
</gene>
<dbReference type="KEGG" id="pbl:PAAG_11093"/>
<dbReference type="Proteomes" id="UP000002059">
    <property type="component" value="Partially assembled WGS sequence"/>
</dbReference>
<reference evidence="2 3" key="1">
    <citation type="journal article" date="2011" name="PLoS Genet.">
        <title>Comparative genomic analysis of human fungal pathogens causing paracoccidioidomycosis.</title>
        <authorList>
            <person name="Desjardins C.A."/>
            <person name="Champion M.D."/>
            <person name="Holder J.W."/>
            <person name="Muszewska A."/>
            <person name="Goldberg J."/>
            <person name="Bailao A.M."/>
            <person name="Brigido M.M."/>
            <person name="Ferreira M.E."/>
            <person name="Garcia A.M."/>
            <person name="Grynberg M."/>
            <person name="Gujja S."/>
            <person name="Heiman D.I."/>
            <person name="Henn M.R."/>
            <person name="Kodira C.D."/>
            <person name="Leon-Narvaez H."/>
            <person name="Longo L.V."/>
            <person name="Ma L.J."/>
            <person name="Malavazi I."/>
            <person name="Matsuo A.L."/>
            <person name="Morais F.V."/>
            <person name="Pereira M."/>
            <person name="Rodriguez-Brito S."/>
            <person name="Sakthikumar S."/>
            <person name="Salem-Izacc S.M."/>
            <person name="Sykes S.M."/>
            <person name="Teixeira M.M."/>
            <person name="Vallejo M.C."/>
            <person name="Walter M.E."/>
            <person name="Yandava C."/>
            <person name="Young S."/>
            <person name="Zeng Q."/>
            <person name="Zucker J."/>
            <person name="Felipe M.S."/>
            <person name="Goldman G.H."/>
            <person name="Haas B.J."/>
            <person name="McEwen J.G."/>
            <person name="Nino-Vega G."/>
            <person name="Puccia R."/>
            <person name="San-Blas G."/>
            <person name="Soares C.M."/>
            <person name="Birren B.W."/>
            <person name="Cuomo C.A."/>
        </authorList>
    </citation>
    <scope>NUCLEOTIDE SEQUENCE [LARGE SCALE GENOMIC DNA]</scope>
    <source>
        <strain evidence="3">ATCC MYA-826 / Pb01</strain>
    </source>
</reference>
<dbReference type="AlphaFoldDB" id="A0A0A2V7U1"/>
<organism evidence="2 3">
    <name type="scientific">Paracoccidioides lutzii (strain ATCC MYA-826 / Pb01)</name>
    <name type="common">Paracoccidioides brasiliensis</name>
    <dbReference type="NCBI Taxonomy" id="502779"/>
    <lineage>
        <taxon>Eukaryota</taxon>
        <taxon>Fungi</taxon>
        <taxon>Dikarya</taxon>
        <taxon>Ascomycota</taxon>
        <taxon>Pezizomycotina</taxon>
        <taxon>Eurotiomycetes</taxon>
        <taxon>Eurotiomycetidae</taxon>
        <taxon>Onygenales</taxon>
        <taxon>Ajellomycetaceae</taxon>
        <taxon>Paracoccidioides</taxon>
    </lineage>
</organism>
<evidence type="ECO:0000313" key="3">
    <source>
        <dbReference type="Proteomes" id="UP000002059"/>
    </source>
</evidence>
<evidence type="ECO:0000256" key="1">
    <source>
        <dbReference type="SAM" id="MobiDB-lite"/>
    </source>
</evidence>
<feature type="region of interest" description="Disordered" evidence="1">
    <location>
        <begin position="32"/>
        <end position="72"/>
    </location>
</feature>
<evidence type="ECO:0000313" key="2">
    <source>
        <dbReference type="EMBL" id="KGQ02140.1"/>
    </source>
</evidence>